<evidence type="ECO:0000313" key="2">
    <source>
        <dbReference type="Proteomes" id="UP000095280"/>
    </source>
</evidence>
<name>A0A1I8GTW4_9PLAT</name>
<feature type="compositionally biased region" description="Low complexity" evidence="1">
    <location>
        <begin position="23"/>
        <end position="35"/>
    </location>
</feature>
<feature type="region of interest" description="Disordered" evidence="1">
    <location>
        <begin position="23"/>
        <end position="43"/>
    </location>
</feature>
<sequence length="185" mass="20132">IGGGGGGGSGGFVGTRVASAVATPAATGAAAKSRGSVSWQRRRPEMEPYFSESECETACGLSACCDTEDDDDDLDEFSSSAMDYEDCYWTNRSTSSWLRQQRSEQHQRPQKSKIVCSFAPVYKLNQIKSVLFPCSIKVDADLLCRHSSVRSKNIFQCVFYVPSVFLLGAPCLPVMSGMSNGYFED</sequence>
<keyword evidence="2" id="KW-1185">Reference proteome</keyword>
<dbReference type="Proteomes" id="UP000095280">
    <property type="component" value="Unplaced"/>
</dbReference>
<dbReference type="AlphaFoldDB" id="A0A1I8GTW4"/>
<evidence type="ECO:0000313" key="3">
    <source>
        <dbReference type="WBParaSite" id="maker-uti_cns_0003129-snap-gene-0.4-mRNA-1"/>
    </source>
</evidence>
<evidence type="ECO:0000256" key="1">
    <source>
        <dbReference type="SAM" id="MobiDB-lite"/>
    </source>
</evidence>
<proteinExistence type="predicted"/>
<protein>
    <submittedName>
        <fullName evidence="3">Voltage-dependent T-type calcium channel subunit alpha-1G</fullName>
    </submittedName>
</protein>
<reference evidence="3" key="1">
    <citation type="submission" date="2016-11" db="UniProtKB">
        <authorList>
            <consortium name="WormBaseParasite"/>
        </authorList>
    </citation>
    <scope>IDENTIFICATION</scope>
</reference>
<dbReference type="WBParaSite" id="maker-uti_cns_0003129-snap-gene-0.4-mRNA-1">
    <property type="protein sequence ID" value="maker-uti_cns_0003129-snap-gene-0.4-mRNA-1"/>
    <property type="gene ID" value="maker-uti_cns_0003129-snap-gene-0.4"/>
</dbReference>
<accession>A0A1I8GTW4</accession>
<organism evidence="2 3">
    <name type="scientific">Macrostomum lignano</name>
    <dbReference type="NCBI Taxonomy" id="282301"/>
    <lineage>
        <taxon>Eukaryota</taxon>
        <taxon>Metazoa</taxon>
        <taxon>Spiralia</taxon>
        <taxon>Lophotrochozoa</taxon>
        <taxon>Platyhelminthes</taxon>
        <taxon>Rhabditophora</taxon>
        <taxon>Macrostomorpha</taxon>
        <taxon>Macrostomida</taxon>
        <taxon>Macrostomidae</taxon>
        <taxon>Macrostomum</taxon>
    </lineage>
</organism>